<evidence type="ECO:0000256" key="1">
    <source>
        <dbReference type="ARBA" id="ARBA00022737"/>
    </source>
</evidence>
<keyword evidence="2 3" id="KW-0694">RNA-binding</keyword>
<name>A0A383W3K8_TETOB</name>
<dbReference type="SMART" id="SM00360">
    <property type="entry name" value="RRM"/>
    <property type="match status" value="3"/>
</dbReference>
<accession>A0A383W3K8</accession>
<gene>
    <name evidence="6" type="ORF">BQ4739_LOCUS12439</name>
    <name evidence="7" type="ORF">BQ4739_LOCUS16586</name>
</gene>
<dbReference type="GO" id="GO:0003723">
    <property type="term" value="F:RNA binding"/>
    <property type="evidence" value="ECO:0007669"/>
    <property type="project" value="UniProtKB-UniRule"/>
</dbReference>
<evidence type="ECO:0000256" key="2">
    <source>
        <dbReference type="ARBA" id="ARBA00022884"/>
    </source>
</evidence>
<dbReference type="PANTHER" id="PTHR13976">
    <property type="entry name" value="HETEROGENEOUS NUCLEAR RIBONUCLEOPROTEIN-RELATED"/>
    <property type="match status" value="1"/>
</dbReference>
<proteinExistence type="predicted"/>
<evidence type="ECO:0000313" key="8">
    <source>
        <dbReference type="Proteomes" id="UP000256970"/>
    </source>
</evidence>
<feature type="domain" description="RRM" evidence="5">
    <location>
        <begin position="12"/>
        <end position="93"/>
    </location>
</feature>
<dbReference type="CDD" id="cd12254">
    <property type="entry name" value="RRM_hnRNPH_ESRPs_RBM12_like"/>
    <property type="match status" value="3"/>
</dbReference>
<evidence type="ECO:0000256" key="4">
    <source>
        <dbReference type="SAM" id="MobiDB-lite"/>
    </source>
</evidence>
<feature type="domain" description="RRM" evidence="5">
    <location>
        <begin position="120"/>
        <end position="202"/>
    </location>
</feature>
<dbReference type="EMBL" id="FNXT01001251">
    <property type="protein sequence ID" value="SZX76225.1"/>
    <property type="molecule type" value="Genomic_DNA"/>
</dbReference>
<dbReference type="InterPro" id="IPR000504">
    <property type="entry name" value="RRM_dom"/>
</dbReference>
<dbReference type="EMBL" id="FNXT01001119">
    <property type="protein sequence ID" value="SZX72248.1"/>
    <property type="molecule type" value="Genomic_DNA"/>
</dbReference>
<dbReference type="Gene3D" id="3.30.70.330">
    <property type="match status" value="3"/>
</dbReference>
<sequence length="528" mass="57334">MASPSPLPLDGSVVKMKGLPFKASSEDVLKFYGGFGIKSNNIYLKRHPDGRPSGEAFVVFESPDEAQRACQKDRETFGEKFGDRYVRVYPTLESDVADMQQVVHQQNMVQQGHSHMHMDSVVKMKSLPFDATQLDIIQFFEAYRLKPNGVQLVVRSDNKPTGEAFVDFENYEEAVKAMREKDHKVFNEKFGDRYVRLIQVSRKEMQATLALRFGGEGILKVKGIPFKAGAADVRKFFSGYKIKPEGVSFIMHADGRPTGMAFIEFETPQEAVRAMEKDRAKFGPEYGDRFCMLQLVGRHEMDKVQLQHESEGGHKLMTGLNGVNGVSPMNSALNGINGINAAALALQALAAANPALLMSQNPWLAGHMHQMLGGMGGMGGPNGQQPHLSQLGQIPATGPMSMASVDPAQLAVAQQLGQQLNGSAMGSLSSALNGLSLLPNGQQQQQHPQGGPNGMQQGQEQANWMPNGTPADNMMFFQNGNGGQNGGWADHRRMNQLASAGSWASQQSPPNHMGLSAGLAAAGEQGCY</sequence>
<dbReference type="InterPro" id="IPR050666">
    <property type="entry name" value="ESRP"/>
</dbReference>
<keyword evidence="8" id="KW-1185">Reference proteome</keyword>
<dbReference type="Proteomes" id="UP000256970">
    <property type="component" value="Unassembled WGS sequence"/>
</dbReference>
<dbReference type="InterPro" id="IPR012677">
    <property type="entry name" value="Nucleotide-bd_a/b_plait_sf"/>
</dbReference>
<dbReference type="AlphaFoldDB" id="A0A383W3K8"/>
<feature type="region of interest" description="Disordered" evidence="4">
    <location>
        <begin position="431"/>
        <end position="471"/>
    </location>
</feature>
<feature type="compositionally biased region" description="Low complexity" evidence="4">
    <location>
        <begin position="431"/>
        <end position="461"/>
    </location>
</feature>
<feature type="domain" description="RRM" evidence="5">
    <location>
        <begin position="217"/>
        <end position="298"/>
    </location>
</feature>
<dbReference type="Pfam" id="PF00076">
    <property type="entry name" value="RRM_1"/>
    <property type="match status" value="3"/>
</dbReference>
<protein>
    <recommendedName>
        <fullName evidence="5">RRM domain-containing protein</fullName>
    </recommendedName>
</protein>
<dbReference type="SUPFAM" id="SSF54928">
    <property type="entry name" value="RNA-binding domain, RBD"/>
    <property type="match status" value="2"/>
</dbReference>
<keyword evidence="1" id="KW-0677">Repeat</keyword>
<evidence type="ECO:0000259" key="5">
    <source>
        <dbReference type="PROSITE" id="PS50102"/>
    </source>
</evidence>
<dbReference type="PROSITE" id="PS50102">
    <property type="entry name" value="RRM"/>
    <property type="match status" value="3"/>
</dbReference>
<evidence type="ECO:0000313" key="6">
    <source>
        <dbReference type="EMBL" id="SZX72248.1"/>
    </source>
</evidence>
<dbReference type="STRING" id="3088.A0A383W3K8"/>
<organism evidence="6 8">
    <name type="scientific">Tetradesmus obliquus</name>
    <name type="common">Green alga</name>
    <name type="synonym">Acutodesmus obliquus</name>
    <dbReference type="NCBI Taxonomy" id="3088"/>
    <lineage>
        <taxon>Eukaryota</taxon>
        <taxon>Viridiplantae</taxon>
        <taxon>Chlorophyta</taxon>
        <taxon>core chlorophytes</taxon>
        <taxon>Chlorophyceae</taxon>
        <taxon>CS clade</taxon>
        <taxon>Sphaeropleales</taxon>
        <taxon>Scenedesmaceae</taxon>
        <taxon>Tetradesmus</taxon>
    </lineage>
</organism>
<evidence type="ECO:0000256" key="3">
    <source>
        <dbReference type="PROSITE-ProRule" id="PRU00176"/>
    </source>
</evidence>
<evidence type="ECO:0000313" key="7">
    <source>
        <dbReference type="EMBL" id="SZX76225.1"/>
    </source>
</evidence>
<dbReference type="InterPro" id="IPR035979">
    <property type="entry name" value="RBD_domain_sf"/>
</dbReference>
<reference evidence="6 8" key="1">
    <citation type="submission" date="2016-10" db="EMBL/GenBank/DDBJ databases">
        <authorList>
            <person name="Cai Z."/>
        </authorList>
    </citation>
    <scope>NUCLEOTIDE SEQUENCE [LARGE SCALE GENOMIC DNA]</scope>
</reference>